<reference evidence="1 2" key="1">
    <citation type="submission" date="2019-05" db="EMBL/GenBank/DDBJ databases">
        <title>We sequenced the genome of Paenibacillus hemerocallicola KCTC 33185 for further insight into its adaptation and study the phylogeny of Paenibacillus.</title>
        <authorList>
            <person name="Narsing Rao M.P."/>
        </authorList>
    </citation>
    <scope>NUCLEOTIDE SEQUENCE [LARGE SCALE GENOMIC DNA]</scope>
    <source>
        <strain evidence="1 2">KCTC 33185</strain>
    </source>
</reference>
<gene>
    <name evidence="1" type="ORF">FE784_14905</name>
</gene>
<dbReference type="OrthoDB" id="10021194at2"/>
<dbReference type="SUPFAM" id="SSF51126">
    <property type="entry name" value="Pectin lyase-like"/>
    <property type="match status" value="1"/>
</dbReference>
<dbReference type="InterPro" id="IPR006311">
    <property type="entry name" value="TAT_signal"/>
</dbReference>
<dbReference type="InterPro" id="IPR011050">
    <property type="entry name" value="Pectin_lyase_fold/virulence"/>
</dbReference>
<dbReference type="RefSeq" id="WP_139603004.1">
    <property type="nucleotide sequence ID" value="NZ_VDCQ01000018.1"/>
</dbReference>
<dbReference type="AlphaFoldDB" id="A0A5C4TAN2"/>
<sequence length="659" mass="68894">MSADSSRITRRKLLAAIGMTGVAAAAGGILSGGDGPAQASSFMETVTHHMYGPGGNGGAGFPELILVADSVEELLDLPPNLRTPGRIVFIAGYGAAGDGGEKFLRWVPDSAKPSSGAVHDPFGGDGTPGRWETIVLGRIRAEALGAVGPDPTDGVAFAFASGFPVRFAGTYPCRPFSVSDAAIDAEFGPEAGLVFVHDNADSAVFDNCSGSIQGMRVEDAKDAVGAGILVTLRLNGCKDMTLSGLIVENGKDLPVLLYECDDTWIIGGKGVGVTHRPFAWESIGSKNSGFDKCRLDHYQFGFVLIGPGYKSGDIVTNRSWEQTTGQKVLHSYVYDHSGHAFDMNGTVGCEISGCIAEKYMGTAGNSSFQIKQSTNIPEELRDGTWMNRIVGCTAIDCVTGFGTQHGMNAHFIDNQVIRAARYAAAFNSTPRVAVKGLAVDGWGMNLTAWPLQNGDTACSAVALWTGSTNCYVDDLTLVARGDHAGVDKLTGILVKGHNCTIGKMTVVKSIPAAMHSAIIISGNNTVISPEFRVASPAYYSNNAVIDTLSNAIYPLSCGLTLNVESGQFHTFDQSPYRGMIVGKIIVTPTAAPAGGTPDFSVGWVGNPAQLVSMRAAPGAATALNAAAYVPAGSILQAETVLNGTVSGQYNIRVEGVHLL</sequence>
<protein>
    <submittedName>
        <fullName evidence="1">Uncharacterized protein</fullName>
    </submittedName>
</protein>
<comment type="caution">
    <text evidence="1">The sequence shown here is derived from an EMBL/GenBank/DDBJ whole genome shotgun (WGS) entry which is preliminary data.</text>
</comment>
<evidence type="ECO:0000313" key="2">
    <source>
        <dbReference type="Proteomes" id="UP000307943"/>
    </source>
</evidence>
<proteinExistence type="predicted"/>
<dbReference type="Proteomes" id="UP000307943">
    <property type="component" value="Unassembled WGS sequence"/>
</dbReference>
<organism evidence="1 2">
    <name type="scientific">Paenibacillus hemerocallicola</name>
    <dbReference type="NCBI Taxonomy" id="1172614"/>
    <lineage>
        <taxon>Bacteria</taxon>
        <taxon>Bacillati</taxon>
        <taxon>Bacillota</taxon>
        <taxon>Bacilli</taxon>
        <taxon>Bacillales</taxon>
        <taxon>Paenibacillaceae</taxon>
        <taxon>Paenibacillus</taxon>
    </lineage>
</organism>
<name>A0A5C4TAN2_9BACL</name>
<evidence type="ECO:0000313" key="1">
    <source>
        <dbReference type="EMBL" id="TNJ65507.1"/>
    </source>
</evidence>
<keyword evidence="2" id="KW-1185">Reference proteome</keyword>
<dbReference type="PROSITE" id="PS51318">
    <property type="entry name" value="TAT"/>
    <property type="match status" value="1"/>
</dbReference>
<dbReference type="EMBL" id="VDCQ01000018">
    <property type="protein sequence ID" value="TNJ65507.1"/>
    <property type="molecule type" value="Genomic_DNA"/>
</dbReference>
<accession>A0A5C4TAN2</accession>